<dbReference type="SUPFAM" id="SSF53756">
    <property type="entry name" value="UDP-Glycosyltransferase/glycogen phosphorylase"/>
    <property type="match status" value="1"/>
</dbReference>
<evidence type="ECO:0000313" key="3">
    <source>
        <dbReference type="Proteomes" id="UP000198916"/>
    </source>
</evidence>
<evidence type="ECO:0000313" key="2">
    <source>
        <dbReference type="EMBL" id="SEL24931.1"/>
    </source>
</evidence>
<evidence type="ECO:0000259" key="1">
    <source>
        <dbReference type="Pfam" id="PF00534"/>
    </source>
</evidence>
<dbReference type="STRING" id="332977.SAMN05421740_10448"/>
<dbReference type="GO" id="GO:0016757">
    <property type="term" value="F:glycosyltransferase activity"/>
    <property type="evidence" value="ECO:0007669"/>
    <property type="project" value="InterPro"/>
</dbReference>
<keyword evidence="2" id="KW-0808">Transferase</keyword>
<sequence length="422" mass="47590">MKTNPKILLAHPTGNANVRALAIALAAEDFLHKFYTSIAVYKGDIWHQLSRLPGFSALKKRSFDNELESLTRTHPYREVGRLLAQHFNTKHLTKHEKGIFSIDKVYHSLDNYVSSHLSHELKYGLRAAYAYEDGALQTFKTAKKLGLKCVYDLPIAYWKTGRKIMEDEAYRNPKWAHTLKGGIKDSESKLQRKTNELELADIVIVPSKFVYDSLPTNLSEKKIVLSPFGSPTLSDPLTKGEKKSNKPLKILFVGSLTQRKGLSDLFEAVKMLKTKNVELVVMGSLADEISFYKSELKDFIYIPPGSHDEVLRLMASCDIFCLPSVVEGRALVIQEAMSRGLPIIITPNTGAEDLIVENKTGFLVPIRSPEKIAEKIDWFLSNRQIIGEMSHLAHEHASKYTWENYSNIIINAISNELSSQIS</sequence>
<name>A0A1H7NNI0_9SPHI</name>
<dbReference type="CDD" id="cd03801">
    <property type="entry name" value="GT4_PimA-like"/>
    <property type="match status" value="1"/>
</dbReference>
<organism evidence="2 3">
    <name type="scientific">Parapedobacter koreensis</name>
    <dbReference type="NCBI Taxonomy" id="332977"/>
    <lineage>
        <taxon>Bacteria</taxon>
        <taxon>Pseudomonadati</taxon>
        <taxon>Bacteroidota</taxon>
        <taxon>Sphingobacteriia</taxon>
        <taxon>Sphingobacteriales</taxon>
        <taxon>Sphingobacteriaceae</taxon>
        <taxon>Parapedobacter</taxon>
    </lineage>
</organism>
<feature type="domain" description="Glycosyl transferase family 1" evidence="1">
    <location>
        <begin position="241"/>
        <end position="388"/>
    </location>
</feature>
<accession>A0A1H7NNI0</accession>
<reference evidence="3" key="1">
    <citation type="submission" date="2016-10" db="EMBL/GenBank/DDBJ databases">
        <authorList>
            <person name="Varghese N."/>
            <person name="Submissions S."/>
        </authorList>
    </citation>
    <scope>NUCLEOTIDE SEQUENCE [LARGE SCALE GENOMIC DNA]</scope>
    <source>
        <strain evidence="3">Jip14</strain>
    </source>
</reference>
<keyword evidence="3" id="KW-1185">Reference proteome</keyword>
<dbReference type="Pfam" id="PF00534">
    <property type="entry name" value="Glycos_transf_1"/>
    <property type="match status" value="1"/>
</dbReference>
<dbReference type="InterPro" id="IPR001296">
    <property type="entry name" value="Glyco_trans_1"/>
</dbReference>
<dbReference type="OrthoDB" id="596635at2"/>
<proteinExistence type="predicted"/>
<dbReference type="AlphaFoldDB" id="A0A1H7NNI0"/>
<dbReference type="Gene3D" id="3.40.50.2000">
    <property type="entry name" value="Glycogen Phosphorylase B"/>
    <property type="match status" value="2"/>
</dbReference>
<dbReference type="PANTHER" id="PTHR12526">
    <property type="entry name" value="GLYCOSYLTRANSFERASE"/>
    <property type="match status" value="1"/>
</dbReference>
<dbReference type="EMBL" id="FNZR01000004">
    <property type="protein sequence ID" value="SEL24931.1"/>
    <property type="molecule type" value="Genomic_DNA"/>
</dbReference>
<dbReference type="Proteomes" id="UP000198916">
    <property type="component" value="Unassembled WGS sequence"/>
</dbReference>
<protein>
    <submittedName>
        <fullName evidence="2">Glycosyl transferases group 1</fullName>
    </submittedName>
</protein>
<gene>
    <name evidence="2" type="ORF">SAMN05421740_10448</name>
</gene>
<dbReference type="RefSeq" id="WP_090605537.1">
    <property type="nucleotide sequence ID" value="NZ_FNZR01000004.1"/>
</dbReference>